<evidence type="ECO:0000313" key="1">
    <source>
        <dbReference type="EMBL" id="KAF5776772.1"/>
    </source>
</evidence>
<evidence type="ECO:0000313" key="2">
    <source>
        <dbReference type="Proteomes" id="UP000215914"/>
    </source>
</evidence>
<protein>
    <submittedName>
        <fullName evidence="1">Uncharacterized protein</fullName>
    </submittedName>
</protein>
<dbReference type="Gramene" id="mRNA:HanXRQr2_Chr12g0528011">
    <property type="protein sequence ID" value="CDS:HanXRQr2_Chr12g0528011.1"/>
    <property type="gene ID" value="HanXRQr2_Chr12g0528011"/>
</dbReference>
<sequence length="108" mass="12059">MVNILFILFYFVPDPYPLNLILIPLLLLSLNTKTLHRLSHPCSLFLSLNPTSTHHSTIASHPSSTALTSPFSPLTTMANTIQTRLTLTHLKPQKTQSTVFSNSNNWTS</sequence>
<dbReference type="Proteomes" id="UP000215914">
    <property type="component" value="Unassembled WGS sequence"/>
</dbReference>
<reference evidence="1" key="1">
    <citation type="journal article" date="2017" name="Nature">
        <title>The sunflower genome provides insights into oil metabolism, flowering and Asterid evolution.</title>
        <authorList>
            <person name="Badouin H."/>
            <person name="Gouzy J."/>
            <person name="Grassa C.J."/>
            <person name="Murat F."/>
            <person name="Staton S.E."/>
            <person name="Cottret L."/>
            <person name="Lelandais-Briere C."/>
            <person name="Owens G.L."/>
            <person name="Carrere S."/>
            <person name="Mayjonade B."/>
            <person name="Legrand L."/>
            <person name="Gill N."/>
            <person name="Kane N.C."/>
            <person name="Bowers J.E."/>
            <person name="Hubner S."/>
            <person name="Bellec A."/>
            <person name="Berard A."/>
            <person name="Berges H."/>
            <person name="Blanchet N."/>
            <person name="Boniface M.C."/>
            <person name="Brunel D."/>
            <person name="Catrice O."/>
            <person name="Chaidir N."/>
            <person name="Claudel C."/>
            <person name="Donnadieu C."/>
            <person name="Faraut T."/>
            <person name="Fievet G."/>
            <person name="Helmstetter N."/>
            <person name="King M."/>
            <person name="Knapp S.J."/>
            <person name="Lai Z."/>
            <person name="Le Paslier M.C."/>
            <person name="Lippi Y."/>
            <person name="Lorenzon L."/>
            <person name="Mandel J.R."/>
            <person name="Marage G."/>
            <person name="Marchand G."/>
            <person name="Marquand E."/>
            <person name="Bret-Mestries E."/>
            <person name="Morien E."/>
            <person name="Nambeesan S."/>
            <person name="Nguyen T."/>
            <person name="Pegot-Espagnet P."/>
            <person name="Pouilly N."/>
            <person name="Raftis F."/>
            <person name="Sallet E."/>
            <person name="Schiex T."/>
            <person name="Thomas J."/>
            <person name="Vandecasteele C."/>
            <person name="Vares D."/>
            <person name="Vear F."/>
            <person name="Vautrin S."/>
            <person name="Crespi M."/>
            <person name="Mangin B."/>
            <person name="Burke J.M."/>
            <person name="Salse J."/>
            <person name="Munos S."/>
            <person name="Vincourt P."/>
            <person name="Rieseberg L.H."/>
            <person name="Langlade N.B."/>
        </authorList>
    </citation>
    <scope>NUCLEOTIDE SEQUENCE</scope>
    <source>
        <tissue evidence="1">Leaves</tissue>
    </source>
</reference>
<proteinExistence type="predicted"/>
<comment type="caution">
    <text evidence="1">The sequence shown here is derived from an EMBL/GenBank/DDBJ whole genome shotgun (WGS) entry which is preliminary data.</text>
</comment>
<organism evidence="1 2">
    <name type="scientific">Helianthus annuus</name>
    <name type="common">Common sunflower</name>
    <dbReference type="NCBI Taxonomy" id="4232"/>
    <lineage>
        <taxon>Eukaryota</taxon>
        <taxon>Viridiplantae</taxon>
        <taxon>Streptophyta</taxon>
        <taxon>Embryophyta</taxon>
        <taxon>Tracheophyta</taxon>
        <taxon>Spermatophyta</taxon>
        <taxon>Magnoliopsida</taxon>
        <taxon>eudicotyledons</taxon>
        <taxon>Gunneridae</taxon>
        <taxon>Pentapetalae</taxon>
        <taxon>asterids</taxon>
        <taxon>campanulids</taxon>
        <taxon>Asterales</taxon>
        <taxon>Asteraceae</taxon>
        <taxon>Asteroideae</taxon>
        <taxon>Heliantheae alliance</taxon>
        <taxon>Heliantheae</taxon>
        <taxon>Helianthus</taxon>
    </lineage>
</organism>
<keyword evidence="2" id="KW-1185">Reference proteome</keyword>
<reference evidence="1" key="2">
    <citation type="submission" date="2020-06" db="EMBL/GenBank/DDBJ databases">
        <title>Helianthus annuus Genome sequencing and assembly Release 2.</title>
        <authorList>
            <person name="Gouzy J."/>
            <person name="Langlade N."/>
            <person name="Munos S."/>
        </authorList>
    </citation>
    <scope>NUCLEOTIDE SEQUENCE</scope>
    <source>
        <tissue evidence="1">Leaves</tissue>
    </source>
</reference>
<gene>
    <name evidence="1" type="ORF">HanXRQr2_Chr12g0528011</name>
</gene>
<accession>A0A9K3HDD0</accession>
<name>A0A9K3HDD0_HELAN</name>
<dbReference type="AlphaFoldDB" id="A0A9K3HDD0"/>
<dbReference type="EMBL" id="MNCJ02000327">
    <property type="protein sequence ID" value="KAF5776772.1"/>
    <property type="molecule type" value="Genomic_DNA"/>
</dbReference>